<dbReference type="EMBL" id="JAHRHJ020000003">
    <property type="protein sequence ID" value="KAH9321378.1"/>
    <property type="molecule type" value="Genomic_DNA"/>
</dbReference>
<dbReference type="Pfam" id="PF25797">
    <property type="entry name" value="PDF2_C"/>
    <property type="match status" value="1"/>
</dbReference>
<evidence type="ECO:0000256" key="2">
    <source>
        <dbReference type="ARBA" id="ARBA00006789"/>
    </source>
</evidence>
<dbReference type="PROSITE" id="PS50848">
    <property type="entry name" value="START"/>
    <property type="match status" value="1"/>
</dbReference>
<dbReference type="GO" id="GO:0000981">
    <property type="term" value="F:DNA-binding transcription factor activity, RNA polymerase II-specific"/>
    <property type="evidence" value="ECO:0007669"/>
    <property type="project" value="InterPro"/>
</dbReference>
<feature type="non-terminal residue" evidence="14">
    <location>
        <position position="831"/>
    </location>
</feature>
<evidence type="ECO:0000259" key="13">
    <source>
        <dbReference type="PROSITE" id="PS50848"/>
    </source>
</evidence>
<dbReference type="InterPro" id="IPR023393">
    <property type="entry name" value="START-like_dom_sf"/>
</dbReference>
<dbReference type="Pfam" id="PF00046">
    <property type="entry name" value="Homeodomain"/>
    <property type="match status" value="1"/>
</dbReference>
<feature type="region of interest" description="Disordered" evidence="11">
    <location>
        <begin position="88"/>
        <end position="159"/>
    </location>
</feature>
<evidence type="ECO:0000256" key="5">
    <source>
        <dbReference type="ARBA" id="ARBA00023125"/>
    </source>
</evidence>
<feature type="non-terminal residue" evidence="14">
    <location>
        <position position="1"/>
    </location>
</feature>
<evidence type="ECO:0000256" key="1">
    <source>
        <dbReference type="ARBA" id="ARBA00004123"/>
    </source>
</evidence>
<evidence type="ECO:0000256" key="7">
    <source>
        <dbReference type="ARBA" id="ARBA00023163"/>
    </source>
</evidence>
<dbReference type="InterPro" id="IPR042160">
    <property type="entry name" value="HD-Zip_IV"/>
</dbReference>
<dbReference type="FunFam" id="1.10.10.60:FF:000229">
    <property type="entry name" value="Homeobox-leucine zipper protein HDG1"/>
    <property type="match status" value="1"/>
</dbReference>
<keyword evidence="6 9" id="KW-0371">Homeobox</keyword>
<dbReference type="OMA" id="DSIKHAM"/>
<evidence type="ECO:0000256" key="3">
    <source>
        <dbReference type="ARBA" id="ARBA00023015"/>
    </source>
</evidence>
<sequence>GVRFYSKVNCAVCGVIRFYSKKNCAVCGVRFNAKWGKVASETKMYGDCDVLVGNNMGEPFMSPSSMLVAQRLLPQLPTNMHVQNQRSLFSSSNGLSLAPPKRMREGSQIAESMQFKNREEENESKSGSGHMEGGSGEDQDAADQQLQQNQRRKRYHRHTARQIQEMESLFKECPHPDDKQRQRLSIELGLKPRQVKFWFQNRRTQMKAQQDRTDNAILRVENDSLRNENLTLREAVSNVICPNCGGPSLVGDLSYSEQHLRLENSRLKDELDRVSCIASKYLGRSIPTLAPITAPPLLTSSLDLGMGSFGKQAALHSNHEMLPFTPFSDLSVTSGGGFMDMDKSLALQLAMSCTEELIRMAKTDEPLWLKTNGNGVKEILNSDEYDRIFPWSVGLNLKHNSSTRTEATRDSSVVFLNGGAIVDQLTDVNKWMDMFACMVTRAKTVQVLSPGILGHRNGSLQLMYAELQILSPLVSTREIHFLRYCQQRAEGLWVVVDFSMEDLQGNISPSPVYYRKRPSGCLIQDMPNGYSKVTWIEHMEAEDRAVHRLYQPLVSSGMAFGAQRWLATLQRQCERLASFNAEKVSPKDIGGIGSPEGKRSLMRLSQRMTSSFCANISASTSISWTTLSGSSSITNDDSVRITTRKSTELGQPTGVVICAATSFWIPVPPHRVFDFLRDEKTRSQWDTLSTGNLVQEVAHIANGSHPGNCISLLRVNACSTSQNVELILQESCTDSSGSFIVYAPVDVPSLNTAMSGEDPSYIPLLPCGFSILPGGPVGNRSLVPATSSFHEAAGSSSSSGLDSPRTGGSILTAAFQIVGSNLSAAKLNLES</sequence>
<organism evidence="14 15">
    <name type="scientific">Taxus chinensis</name>
    <name type="common">Chinese yew</name>
    <name type="synonym">Taxus wallichiana var. chinensis</name>
    <dbReference type="NCBI Taxonomy" id="29808"/>
    <lineage>
        <taxon>Eukaryota</taxon>
        <taxon>Viridiplantae</taxon>
        <taxon>Streptophyta</taxon>
        <taxon>Embryophyta</taxon>
        <taxon>Tracheophyta</taxon>
        <taxon>Spermatophyta</taxon>
        <taxon>Pinopsida</taxon>
        <taxon>Pinidae</taxon>
        <taxon>Conifers II</taxon>
        <taxon>Cupressales</taxon>
        <taxon>Taxaceae</taxon>
        <taxon>Taxus</taxon>
    </lineage>
</organism>
<evidence type="ECO:0000313" key="15">
    <source>
        <dbReference type="Proteomes" id="UP000824469"/>
    </source>
</evidence>
<evidence type="ECO:0000256" key="11">
    <source>
        <dbReference type="SAM" id="MobiDB-lite"/>
    </source>
</evidence>
<dbReference type="SUPFAM" id="SSF55961">
    <property type="entry name" value="Bet v1-like"/>
    <property type="match status" value="2"/>
</dbReference>
<comment type="similarity">
    <text evidence="2">Belongs to the HD-ZIP homeobox family. Class IV subfamily.</text>
</comment>
<evidence type="ECO:0000313" key="14">
    <source>
        <dbReference type="EMBL" id="KAH9321378.1"/>
    </source>
</evidence>
<dbReference type="GO" id="GO:0003677">
    <property type="term" value="F:DNA binding"/>
    <property type="evidence" value="ECO:0007669"/>
    <property type="project" value="UniProtKB-UniRule"/>
</dbReference>
<keyword evidence="4" id="KW-0175">Coiled coil</keyword>
<dbReference type="PROSITE" id="PS50071">
    <property type="entry name" value="HOMEOBOX_2"/>
    <property type="match status" value="1"/>
</dbReference>
<dbReference type="SUPFAM" id="SSF46689">
    <property type="entry name" value="Homeodomain-like"/>
    <property type="match status" value="1"/>
</dbReference>
<dbReference type="PANTHER" id="PTHR45654:SF11">
    <property type="entry name" value="HOMEOBOX-LEUCINE ZIPPER PROTEIN HDG5"/>
    <property type="match status" value="1"/>
</dbReference>
<feature type="compositionally biased region" description="Basic residues" evidence="11">
    <location>
        <begin position="150"/>
        <end position="159"/>
    </location>
</feature>
<feature type="DNA-binding region" description="Homeobox" evidence="9">
    <location>
        <begin position="151"/>
        <end position="210"/>
    </location>
</feature>
<dbReference type="PROSITE" id="PS00027">
    <property type="entry name" value="HOMEOBOX_1"/>
    <property type="match status" value="1"/>
</dbReference>
<accession>A0AA38LDV9</accession>
<feature type="domain" description="START" evidence="13">
    <location>
        <begin position="339"/>
        <end position="578"/>
    </location>
</feature>
<dbReference type="GO" id="GO:0030154">
    <property type="term" value="P:cell differentiation"/>
    <property type="evidence" value="ECO:0007669"/>
    <property type="project" value="UniProtKB-ARBA"/>
</dbReference>
<dbReference type="SMART" id="SM00389">
    <property type="entry name" value="HOX"/>
    <property type="match status" value="1"/>
</dbReference>
<evidence type="ECO:0000256" key="6">
    <source>
        <dbReference type="ARBA" id="ARBA00023155"/>
    </source>
</evidence>
<keyword evidence="3" id="KW-0805">Transcription regulation</keyword>
<dbReference type="SMART" id="SM00234">
    <property type="entry name" value="START"/>
    <property type="match status" value="1"/>
</dbReference>
<gene>
    <name evidence="14" type="ORF">KI387_016017</name>
</gene>
<evidence type="ECO:0000259" key="12">
    <source>
        <dbReference type="PROSITE" id="PS50071"/>
    </source>
</evidence>
<keyword evidence="8 9" id="KW-0539">Nucleus</keyword>
<dbReference type="Gene3D" id="1.10.10.60">
    <property type="entry name" value="Homeodomain-like"/>
    <property type="match status" value="1"/>
</dbReference>
<feature type="domain" description="Homeobox" evidence="12">
    <location>
        <begin position="149"/>
        <end position="209"/>
    </location>
</feature>
<keyword evidence="7" id="KW-0804">Transcription</keyword>
<dbReference type="Gene3D" id="3.30.530.20">
    <property type="match status" value="1"/>
</dbReference>
<proteinExistence type="inferred from homology"/>
<comment type="subcellular location">
    <subcellularLocation>
        <location evidence="1 9 10">Nucleus</location>
    </subcellularLocation>
</comment>
<keyword evidence="5 9" id="KW-0238">DNA-binding</keyword>
<dbReference type="FunFam" id="3.30.530.20:FF:000026">
    <property type="entry name" value="Homeobox-leucine zipper protein GLABRA 2"/>
    <property type="match status" value="1"/>
</dbReference>
<dbReference type="GO" id="GO:0008289">
    <property type="term" value="F:lipid binding"/>
    <property type="evidence" value="ECO:0007669"/>
    <property type="project" value="InterPro"/>
</dbReference>
<dbReference type="GO" id="GO:0005634">
    <property type="term" value="C:nucleus"/>
    <property type="evidence" value="ECO:0007669"/>
    <property type="project" value="UniProtKB-SubCell"/>
</dbReference>
<evidence type="ECO:0000256" key="9">
    <source>
        <dbReference type="PROSITE-ProRule" id="PRU00108"/>
    </source>
</evidence>
<dbReference type="PANTHER" id="PTHR45654">
    <property type="entry name" value="HOMEOBOX-LEUCINE ZIPPER PROTEIN MERISTEM L1"/>
    <property type="match status" value="1"/>
</dbReference>
<comment type="caution">
    <text evidence="14">The sequence shown here is derived from an EMBL/GenBank/DDBJ whole genome shotgun (WGS) entry which is preliminary data.</text>
</comment>
<evidence type="ECO:0000256" key="4">
    <source>
        <dbReference type="ARBA" id="ARBA00023054"/>
    </source>
</evidence>
<dbReference type="InterPro" id="IPR057993">
    <property type="entry name" value="HD-Zip_IV_C"/>
</dbReference>
<name>A0AA38LDV9_TAXCH</name>
<dbReference type="Pfam" id="PF01852">
    <property type="entry name" value="START"/>
    <property type="match status" value="1"/>
</dbReference>
<dbReference type="Proteomes" id="UP000824469">
    <property type="component" value="Unassembled WGS sequence"/>
</dbReference>
<dbReference type="CDD" id="cd00086">
    <property type="entry name" value="homeodomain"/>
    <property type="match status" value="1"/>
</dbReference>
<reference evidence="14 15" key="1">
    <citation type="journal article" date="2021" name="Nat. Plants">
        <title>The Taxus genome provides insights into paclitaxel biosynthesis.</title>
        <authorList>
            <person name="Xiong X."/>
            <person name="Gou J."/>
            <person name="Liao Q."/>
            <person name="Li Y."/>
            <person name="Zhou Q."/>
            <person name="Bi G."/>
            <person name="Li C."/>
            <person name="Du R."/>
            <person name="Wang X."/>
            <person name="Sun T."/>
            <person name="Guo L."/>
            <person name="Liang H."/>
            <person name="Lu P."/>
            <person name="Wu Y."/>
            <person name="Zhang Z."/>
            <person name="Ro D.K."/>
            <person name="Shang Y."/>
            <person name="Huang S."/>
            <person name="Yan J."/>
        </authorList>
    </citation>
    <scope>NUCLEOTIDE SEQUENCE [LARGE SCALE GENOMIC DNA]</scope>
    <source>
        <strain evidence="14">Ta-2019</strain>
    </source>
</reference>
<protein>
    <submittedName>
        <fullName evidence="14">Uncharacterized protein</fullName>
    </submittedName>
</protein>
<dbReference type="InterPro" id="IPR002913">
    <property type="entry name" value="START_lipid-bd_dom"/>
</dbReference>
<keyword evidence="15" id="KW-1185">Reference proteome</keyword>
<dbReference type="CDD" id="cd08875">
    <property type="entry name" value="START_ArGLABRA2_like"/>
    <property type="match status" value="1"/>
</dbReference>
<evidence type="ECO:0000256" key="10">
    <source>
        <dbReference type="RuleBase" id="RU000682"/>
    </source>
</evidence>
<dbReference type="InterPro" id="IPR001356">
    <property type="entry name" value="HD"/>
</dbReference>
<evidence type="ECO:0000256" key="8">
    <source>
        <dbReference type="ARBA" id="ARBA00023242"/>
    </source>
</evidence>
<dbReference type="InterPro" id="IPR017970">
    <property type="entry name" value="Homeobox_CS"/>
</dbReference>
<dbReference type="AlphaFoldDB" id="A0AA38LDV9"/>
<dbReference type="InterPro" id="IPR009057">
    <property type="entry name" value="Homeodomain-like_sf"/>
</dbReference>